<comment type="similarity">
    <text evidence="1">Belongs to the flavoredoxin family.</text>
</comment>
<dbReference type="InterPro" id="IPR052174">
    <property type="entry name" value="Flavoredoxin"/>
</dbReference>
<organism evidence="3 4">
    <name type="scientific">Dendrosporobacter quercicolus</name>
    <dbReference type="NCBI Taxonomy" id="146817"/>
    <lineage>
        <taxon>Bacteria</taxon>
        <taxon>Bacillati</taxon>
        <taxon>Bacillota</taxon>
        <taxon>Negativicutes</taxon>
        <taxon>Selenomonadales</taxon>
        <taxon>Sporomusaceae</taxon>
        <taxon>Dendrosporobacter</taxon>
    </lineage>
</organism>
<gene>
    <name evidence="3" type="ORF">SAMN04488502_11188</name>
</gene>
<evidence type="ECO:0000313" key="4">
    <source>
        <dbReference type="Proteomes" id="UP000214880"/>
    </source>
</evidence>
<evidence type="ECO:0000313" key="3">
    <source>
        <dbReference type="EMBL" id="SDN07885.1"/>
    </source>
</evidence>
<feature type="domain" description="Flavin reductase like" evidence="2">
    <location>
        <begin position="25"/>
        <end position="169"/>
    </location>
</feature>
<dbReference type="EMBL" id="FNHB01000011">
    <property type="protein sequence ID" value="SDN07885.1"/>
    <property type="molecule type" value="Genomic_DNA"/>
</dbReference>
<reference evidence="3 4" key="1">
    <citation type="submission" date="2016-10" db="EMBL/GenBank/DDBJ databases">
        <authorList>
            <person name="de Groot N.N."/>
        </authorList>
    </citation>
    <scope>NUCLEOTIDE SEQUENCE [LARGE SCALE GENOMIC DNA]</scope>
    <source>
        <strain evidence="3 4">DSM 1736</strain>
    </source>
</reference>
<dbReference type="PANTHER" id="PTHR43567">
    <property type="entry name" value="FLAVOREDOXIN-RELATED-RELATED"/>
    <property type="match status" value="1"/>
</dbReference>
<dbReference type="Pfam" id="PF01613">
    <property type="entry name" value="Flavin_Reduct"/>
    <property type="match status" value="1"/>
</dbReference>
<evidence type="ECO:0000259" key="2">
    <source>
        <dbReference type="Pfam" id="PF01613"/>
    </source>
</evidence>
<protein>
    <submittedName>
        <fullName evidence="3">NADH-FMN oxidoreductase RutF, flavin reductase (DIM6/NTAB) family</fullName>
    </submittedName>
</protein>
<dbReference type="SUPFAM" id="SSF50475">
    <property type="entry name" value="FMN-binding split barrel"/>
    <property type="match status" value="1"/>
</dbReference>
<dbReference type="GO" id="GO:0016646">
    <property type="term" value="F:oxidoreductase activity, acting on the CH-NH group of donors, NAD or NADP as acceptor"/>
    <property type="evidence" value="ECO:0007669"/>
    <property type="project" value="UniProtKB-ARBA"/>
</dbReference>
<dbReference type="STRING" id="146817.SAMN04488502_11188"/>
<dbReference type="Proteomes" id="UP000214880">
    <property type="component" value="Unassembled WGS sequence"/>
</dbReference>
<evidence type="ECO:0000256" key="1">
    <source>
        <dbReference type="ARBA" id="ARBA00038054"/>
    </source>
</evidence>
<keyword evidence="4" id="KW-1185">Reference proteome</keyword>
<sequence length="170" mass="19378">MAGFKEVSPENFAQSPFKLIGKDWMLVTAEKEGKVNTMTASWGGFGVMWAKNVAFVVIRPQRYTKEFVDHSAAFSLSFLDESFRNTLSYLGTKSGRDEDKVAKSNLTVGHNDGTPYFEEAQVAVFCKKLYAQEYKPECFIAQELNGQWYPESDHHTMYIAEITKILVREH</sequence>
<dbReference type="InterPro" id="IPR002563">
    <property type="entry name" value="Flavin_Rdtase-like_dom"/>
</dbReference>
<dbReference type="AlphaFoldDB" id="A0A1G9YH87"/>
<proteinExistence type="inferred from homology"/>
<dbReference type="GO" id="GO:0010181">
    <property type="term" value="F:FMN binding"/>
    <property type="evidence" value="ECO:0007669"/>
    <property type="project" value="InterPro"/>
</dbReference>
<name>A0A1G9YH87_9FIRM</name>
<dbReference type="PANTHER" id="PTHR43567:SF5">
    <property type="entry name" value="HYPOTHETICAL CYTOSOLIC PROTEIN"/>
    <property type="match status" value="1"/>
</dbReference>
<dbReference type="RefSeq" id="WP_092074671.1">
    <property type="nucleotide sequence ID" value="NZ_FNHB01000011.1"/>
</dbReference>
<dbReference type="InterPro" id="IPR012349">
    <property type="entry name" value="Split_barrel_FMN-bd"/>
</dbReference>
<dbReference type="OrthoDB" id="9791490at2"/>
<accession>A0A1G9YH87</accession>
<dbReference type="Gene3D" id="2.30.110.10">
    <property type="entry name" value="Electron Transport, Fmn-binding Protein, Chain A"/>
    <property type="match status" value="1"/>
</dbReference>